<name>A0ABS6EYM0_9CLOT</name>
<evidence type="ECO:0000313" key="3">
    <source>
        <dbReference type="EMBL" id="MBU5590498.1"/>
    </source>
</evidence>
<dbReference type="CDD" id="cd00038">
    <property type="entry name" value="CAP_ED"/>
    <property type="match status" value="1"/>
</dbReference>
<accession>A0ABS6EYM0</accession>
<protein>
    <submittedName>
        <fullName evidence="3">Crp/Fnr family transcriptional regulator</fullName>
    </submittedName>
</protein>
<evidence type="ECO:0000259" key="1">
    <source>
        <dbReference type="PROSITE" id="PS50042"/>
    </source>
</evidence>
<dbReference type="EMBL" id="JAHLQL010000001">
    <property type="protein sequence ID" value="MBU5590498.1"/>
    <property type="molecule type" value="Genomic_DNA"/>
</dbReference>
<feature type="domain" description="Cyclic nucleotide-binding" evidence="1">
    <location>
        <begin position="19"/>
        <end position="138"/>
    </location>
</feature>
<dbReference type="SMART" id="SM00419">
    <property type="entry name" value="HTH_CRP"/>
    <property type="match status" value="1"/>
</dbReference>
<keyword evidence="4" id="KW-1185">Reference proteome</keyword>
<dbReference type="PROSITE" id="PS51063">
    <property type="entry name" value="HTH_CRP_2"/>
    <property type="match status" value="1"/>
</dbReference>
<proteinExistence type="predicted"/>
<feature type="domain" description="HTH crp-type" evidence="2">
    <location>
        <begin position="152"/>
        <end position="225"/>
    </location>
</feature>
<dbReference type="PROSITE" id="PS50042">
    <property type="entry name" value="CNMP_BINDING_3"/>
    <property type="match status" value="1"/>
</dbReference>
<sequence length="234" mass="27488">MYRGGNIKRYLKEFESLELTKDLNYELLNRFIHCCNIIELKKSMHLFREKDEVDDIFIVLTGKVTLYRNSESGQKRVIFILSEGEIINEVILDEIPASITCEAFEDSIIVAIKRGKFISFMKEDFAFNEKVIKSMSKKIRKLYRQLKNTVPVKIEKKLAAKLWKLSRDYGEETEKGTLINLKITVTYLSEMLGSSRETVSRAIKQLELMELIEFKEKKLFIKDRENLAKYFKGM</sequence>
<dbReference type="Proteomes" id="UP000736583">
    <property type="component" value="Unassembled WGS sequence"/>
</dbReference>
<dbReference type="PANTHER" id="PTHR24567">
    <property type="entry name" value="CRP FAMILY TRANSCRIPTIONAL REGULATORY PROTEIN"/>
    <property type="match status" value="1"/>
</dbReference>
<dbReference type="PANTHER" id="PTHR24567:SF74">
    <property type="entry name" value="HTH-TYPE TRANSCRIPTIONAL REGULATOR ARCR"/>
    <property type="match status" value="1"/>
</dbReference>
<comment type="caution">
    <text evidence="3">The sequence shown here is derived from an EMBL/GenBank/DDBJ whole genome shotgun (WGS) entry which is preliminary data.</text>
</comment>
<dbReference type="InterPro" id="IPR000595">
    <property type="entry name" value="cNMP-bd_dom"/>
</dbReference>
<organism evidence="3 4">
    <name type="scientific">Clostridium simiarum</name>
    <dbReference type="NCBI Taxonomy" id="2841506"/>
    <lineage>
        <taxon>Bacteria</taxon>
        <taxon>Bacillati</taxon>
        <taxon>Bacillota</taxon>
        <taxon>Clostridia</taxon>
        <taxon>Eubacteriales</taxon>
        <taxon>Clostridiaceae</taxon>
        <taxon>Clostridium</taxon>
    </lineage>
</organism>
<dbReference type="SMART" id="SM00100">
    <property type="entry name" value="cNMP"/>
    <property type="match status" value="1"/>
</dbReference>
<evidence type="ECO:0000259" key="2">
    <source>
        <dbReference type="PROSITE" id="PS51063"/>
    </source>
</evidence>
<reference evidence="3 4" key="1">
    <citation type="submission" date="2021-06" db="EMBL/GenBank/DDBJ databases">
        <authorList>
            <person name="Sun Q."/>
            <person name="Li D."/>
        </authorList>
    </citation>
    <scope>NUCLEOTIDE SEQUENCE [LARGE SCALE GENOMIC DNA]</scope>
    <source>
        <strain evidence="3 4">MSJ-4</strain>
    </source>
</reference>
<evidence type="ECO:0000313" key="4">
    <source>
        <dbReference type="Proteomes" id="UP000736583"/>
    </source>
</evidence>
<gene>
    <name evidence="3" type="ORF">KQI89_01860</name>
</gene>
<dbReference type="InterPro" id="IPR050397">
    <property type="entry name" value="Env_Response_Regulators"/>
</dbReference>
<dbReference type="Pfam" id="PF13545">
    <property type="entry name" value="HTH_Crp_2"/>
    <property type="match status" value="1"/>
</dbReference>
<dbReference type="Pfam" id="PF00027">
    <property type="entry name" value="cNMP_binding"/>
    <property type="match status" value="1"/>
</dbReference>
<dbReference type="InterPro" id="IPR012318">
    <property type="entry name" value="HTH_CRP"/>
</dbReference>